<evidence type="ECO:0000259" key="1">
    <source>
        <dbReference type="Pfam" id="PF03992"/>
    </source>
</evidence>
<dbReference type="InterPro" id="IPR011008">
    <property type="entry name" value="Dimeric_a/b-barrel"/>
</dbReference>
<comment type="caution">
    <text evidence="2">The sequence shown here is derived from an EMBL/GenBank/DDBJ whole genome shotgun (WGS) entry which is preliminary data.</text>
</comment>
<dbReference type="InterPro" id="IPR007138">
    <property type="entry name" value="ABM_dom"/>
</dbReference>
<evidence type="ECO:0000313" key="2">
    <source>
        <dbReference type="EMBL" id="HFM98426.1"/>
    </source>
</evidence>
<organism evidence="2">
    <name type="scientific">Oscillatoriales cyanobacterium SpSt-418</name>
    <dbReference type="NCBI Taxonomy" id="2282169"/>
    <lineage>
        <taxon>Bacteria</taxon>
        <taxon>Bacillati</taxon>
        <taxon>Cyanobacteriota</taxon>
        <taxon>Cyanophyceae</taxon>
        <taxon>Oscillatoriophycideae</taxon>
        <taxon>Oscillatoriales</taxon>
    </lineage>
</organism>
<sequence length="213" mass="24327">MLMTPFINSDVATFINVFTVEPTRQNTLIHRIQFDAENTISRQAGFIKAIIYRSLDGSKVINLVQWESIEASRAIHRNPDIAAGFASYQELGVEMDLRYYEIVLTAGQPLTIQDYDALMAQVDVLHVAPENQKHLLEDLIQSTTPALASQAEDQSIVWLRSLDGIRVIRFLHSHSKNAEPSFYQAFTNEKWIEQMDANRYQIECIVERQSLLA</sequence>
<reference evidence="2" key="1">
    <citation type="journal article" date="2020" name="mSystems">
        <title>Genome- and Community-Level Interaction Insights into Carbon Utilization and Element Cycling Functions of Hydrothermarchaeota in Hydrothermal Sediment.</title>
        <authorList>
            <person name="Zhou Z."/>
            <person name="Liu Y."/>
            <person name="Xu W."/>
            <person name="Pan J."/>
            <person name="Luo Z.H."/>
            <person name="Li M."/>
        </authorList>
    </citation>
    <scope>NUCLEOTIDE SEQUENCE [LARGE SCALE GENOMIC DNA]</scope>
    <source>
        <strain evidence="2">SpSt-418</strain>
    </source>
</reference>
<name>A0A7C3KE31_9CYAN</name>
<accession>A0A7C3KE31</accession>
<dbReference type="Pfam" id="PF03992">
    <property type="entry name" value="ABM"/>
    <property type="match status" value="1"/>
</dbReference>
<gene>
    <name evidence="2" type="ORF">ENR64_11850</name>
</gene>
<dbReference type="EMBL" id="DSRU01000170">
    <property type="protein sequence ID" value="HFM98426.1"/>
    <property type="molecule type" value="Genomic_DNA"/>
</dbReference>
<proteinExistence type="predicted"/>
<protein>
    <recommendedName>
        <fullName evidence="1">ABM domain-containing protein</fullName>
    </recommendedName>
</protein>
<dbReference type="Gene3D" id="3.30.70.100">
    <property type="match status" value="1"/>
</dbReference>
<dbReference type="SUPFAM" id="SSF54909">
    <property type="entry name" value="Dimeric alpha+beta barrel"/>
    <property type="match status" value="1"/>
</dbReference>
<feature type="domain" description="ABM" evidence="1">
    <location>
        <begin position="15"/>
        <end position="83"/>
    </location>
</feature>
<dbReference type="AlphaFoldDB" id="A0A7C3KE31"/>